<evidence type="ECO:0000313" key="1">
    <source>
        <dbReference type="EMBL" id="KAJ9062782.1"/>
    </source>
</evidence>
<dbReference type="EMBL" id="QTSX02004990">
    <property type="protein sequence ID" value="KAJ9062782.1"/>
    <property type="molecule type" value="Genomic_DNA"/>
</dbReference>
<protein>
    <submittedName>
        <fullName evidence="1">Uncharacterized protein</fullName>
    </submittedName>
</protein>
<name>A0ACC2SK59_9FUNG</name>
<keyword evidence="2" id="KW-1185">Reference proteome</keyword>
<comment type="caution">
    <text evidence="1">The sequence shown here is derived from an EMBL/GenBank/DDBJ whole genome shotgun (WGS) entry which is preliminary data.</text>
</comment>
<dbReference type="Proteomes" id="UP001165960">
    <property type="component" value="Unassembled WGS sequence"/>
</dbReference>
<accession>A0ACC2SK59</accession>
<organism evidence="1 2">
    <name type="scientific">Entomophthora muscae</name>
    <dbReference type="NCBI Taxonomy" id="34485"/>
    <lineage>
        <taxon>Eukaryota</taxon>
        <taxon>Fungi</taxon>
        <taxon>Fungi incertae sedis</taxon>
        <taxon>Zoopagomycota</taxon>
        <taxon>Entomophthoromycotina</taxon>
        <taxon>Entomophthoromycetes</taxon>
        <taxon>Entomophthorales</taxon>
        <taxon>Entomophthoraceae</taxon>
        <taxon>Entomophthora</taxon>
    </lineage>
</organism>
<proteinExistence type="predicted"/>
<reference evidence="1" key="1">
    <citation type="submission" date="2022-04" db="EMBL/GenBank/DDBJ databases">
        <title>Genome of the entomopathogenic fungus Entomophthora muscae.</title>
        <authorList>
            <person name="Elya C."/>
            <person name="Lovett B.R."/>
            <person name="Lee E."/>
            <person name="Macias A.M."/>
            <person name="Hajek A.E."/>
            <person name="De Bivort B.L."/>
            <person name="Kasson M.T."/>
            <person name="De Fine Licht H.H."/>
            <person name="Stajich J.E."/>
        </authorList>
    </citation>
    <scope>NUCLEOTIDE SEQUENCE</scope>
    <source>
        <strain evidence="1">Berkeley</strain>
    </source>
</reference>
<gene>
    <name evidence="1" type="ORF">DSO57_1006850</name>
</gene>
<sequence>MHMHPSKGVFWEVIASISQAVGITCLASSLDLAAFDSKMLGVVGETQEYVWRAPTLVPLAVENTAGPPTGGASESGEQLSLSLEDEEGDDHEPGWSPPSPRSHPLPGVFFLCPPVPPPVPCTPVPLSPRAPCSPSAPLLAVAPPAPSSSGCLLVSASSAPSSSLAGAPPVAPPSTLPSALPAAPSRCGSSPGLLAGFFNSESGQSSLVCAYNTHMWS</sequence>
<evidence type="ECO:0000313" key="2">
    <source>
        <dbReference type="Proteomes" id="UP001165960"/>
    </source>
</evidence>